<feature type="compositionally biased region" description="Basic and acidic residues" evidence="6">
    <location>
        <begin position="77"/>
        <end position="91"/>
    </location>
</feature>
<dbReference type="GO" id="GO:0006260">
    <property type="term" value="P:DNA replication"/>
    <property type="evidence" value="ECO:0007669"/>
    <property type="project" value="UniProtKB-KW"/>
</dbReference>
<name>A0ABD3N712_9STRA</name>
<dbReference type="InterPro" id="IPR008591">
    <property type="entry name" value="GINS_Sld5"/>
</dbReference>
<keyword evidence="5" id="KW-0539">Nucleus</keyword>
<reference evidence="9 10" key="1">
    <citation type="submission" date="2024-10" db="EMBL/GenBank/DDBJ databases">
        <title>Updated reference genomes for cyclostephanoid diatoms.</title>
        <authorList>
            <person name="Roberts W.R."/>
            <person name="Alverson A.J."/>
        </authorList>
    </citation>
    <scope>NUCLEOTIDE SEQUENCE [LARGE SCALE GENOMIC DNA]</scope>
    <source>
        <strain evidence="9 10">AJA232-27</strain>
    </source>
</reference>
<comment type="similarity">
    <text evidence="2">Belongs to the GINS4/SLD5 family.</text>
</comment>
<comment type="caution">
    <text evidence="9">The sequence shown here is derived from an EMBL/GenBank/DDBJ whole genome shotgun (WGS) entry which is preliminary data.</text>
</comment>
<sequence>MADLNNLLDDLNNDGGIDDNADDNDEEHQHDNVDDFYGEAGSAERASERPGVPAALAAVTAARRRRPVDDENDNIDADERNYQRSAGYDRDDFNDDEIAGDSAVGEDGYDDDDVSRNYNPDYEQLKALWTSELACPELLPHDAETIVQNINDLAEKEELVDVLYQRSRMHATAAAGGGPSARGEQQGVSGELASLVAQITKMDLDRTRFMLVDLTRTRIAKIENHALHNRTLVDRMTEEERSYLRQYGELLEKHYRRTVLNHLPKEAWKKLDEPEMIDSPDLEQFVFCRVVETVQIDVRGELSALNEDLANEEDEFGDNIQEHVAGSYLIAMYKLIRDLVLDGKVELLM</sequence>
<dbReference type="CDD" id="cd21692">
    <property type="entry name" value="GINS_B_Sld5"/>
    <property type="match status" value="1"/>
</dbReference>
<dbReference type="SUPFAM" id="SSF158573">
    <property type="entry name" value="GINS helical bundle-like"/>
    <property type="match status" value="1"/>
</dbReference>
<proteinExistence type="inferred from homology"/>
<gene>
    <name evidence="9" type="ORF">ACHAWU_006375</name>
</gene>
<dbReference type="EMBL" id="JALLBG020000035">
    <property type="protein sequence ID" value="KAL3770816.1"/>
    <property type="molecule type" value="Genomic_DNA"/>
</dbReference>
<dbReference type="SUPFAM" id="SSF160059">
    <property type="entry name" value="PriA/YqbF domain"/>
    <property type="match status" value="1"/>
</dbReference>
<evidence type="ECO:0000259" key="8">
    <source>
        <dbReference type="Pfam" id="PF16922"/>
    </source>
</evidence>
<dbReference type="GO" id="GO:0005634">
    <property type="term" value="C:nucleus"/>
    <property type="evidence" value="ECO:0007669"/>
    <property type="project" value="UniProtKB-SubCell"/>
</dbReference>
<dbReference type="AlphaFoldDB" id="A0ABD3N712"/>
<comment type="subcellular location">
    <subcellularLocation>
        <location evidence="1">Nucleus</location>
    </subcellularLocation>
</comment>
<dbReference type="InterPro" id="IPR038749">
    <property type="entry name" value="Sld5_GINS_A"/>
</dbReference>
<dbReference type="Gene3D" id="1.20.58.1030">
    <property type="match status" value="1"/>
</dbReference>
<evidence type="ECO:0000256" key="3">
    <source>
        <dbReference type="ARBA" id="ARBA00014804"/>
    </source>
</evidence>
<dbReference type="CDD" id="cd11711">
    <property type="entry name" value="GINS_A_Sld5"/>
    <property type="match status" value="1"/>
</dbReference>
<dbReference type="PANTHER" id="PTHR21206:SF0">
    <property type="entry name" value="DNA REPLICATION COMPLEX GINS PROTEIN SLD5"/>
    <property type="match status" value="1"/>
</dbReference>
<dbReference type="InterPro" id="IPR021151">
    <property type="entry name" value="GINS_A"/>
</dbReference>
<evidence type="ECO:0000256" key="4">
    <source>
        <dbReference type="ARBA" id="ARBA00022705"/>
    </source>
</evidence>
<dbReference type="Proteomes" id="UP001530293">
    <property type="component" value="Unassembled WGS sequence"/>
</dbReference>
<feature type="domain" description="DNA replication complex GINS protein SLD5 C-terminal" evidence="8">
    <location>
        <begin position="280"/>
        <end position="348"/>
    </location>
</feature>
<accession>A0ABD3N712</accession>
<evidence type="ECO:0000313" key="10">
    <source>
        <dbReference type="Proteomes" id="UP001530293"/>
    </source>
</evidence>
<protein>
    <recommendedName>
        <fullName evidence="3">DNA replication complex GINS protein SLD5</fullName>
    </recommendedName>
</protein>
<dbReference type="Pfam" id="PF05916">
    <property type="entry name" value="Sld5"/>
    <property type="match status" value="1"/>
</dbReference>
<keyword evidence="10" id="KW-1185">Reference proteome</keyword>
<feature type="region of interest" description="Disordered" evidence="6">
    <location>
        <begin position="1"/>
        <end position="115"/>
    </location>
</feature>
<evidence type="ECO:0000256" key="1">
    <source>
        <dbReference type="ARBA" id="ARBA00004123"/>
    </source>
</evidence>
<evidence type="ECO:0000256" key="5">
    <source>
        <dbReference type="ARBA" id="ARBA00023242"/>
    </source>
</evidence>
<keyword evidence="4" id="KW-0235">DNA replication</keyword>
<evidence type="ECO:0000256" key="6">
    <source>
        <dbReference type="SAM" id="MobiDB-lite"/>
    </source>
</evidence>
<dbReference type="Pfam" id="PF16922">
    <property type="entry name" value="SLD5_C"/>
    <property type="match status" value="1"/>
</dbReference>
<organism evidence="9 10">
    <name type="scientific">Discostella pseudostelligera</name>
    <dbReference type="NCBI Taxonomy" id="259834"/>
    <lineage>
        <taxon>Eukaryota</taxon>
        <taxon>Sar</taxon>
        <taxon>Stramenopiles</taxon>
        <taxon>Ochrophyta</taxon>
        <taxon>Bacillariophyta</taxon>
        <taxon>Coscinodiscophyceae</taxon>
        <taxon>Thalassiosirophycidae</taxon>
        <taxon>Stephanodiscales</taxon>
        <taxon>Stephanodiscaceae</taxon>
        <taxon>Discostella</taxon>
    </lineage>
</organism>
<evidence type="ECO:0000313" key="9">
    <source>
        <dbReference type="EMBL" id="KAL3770816.1"/>
    </source>
</evidence>
<feature type="compositionally biased region" description="Low complexity" evidence="6">
    <location>
        <begin position="1"/>
        <end position="15"/>
    </location>
</feature>
<dbReference type="InterPro" id="IPR031633">
    <property type="entry name" value="SLD5_C"/>
</dbReference>
<evidence type="ECO:0000256" key="2">
    <source>
        <dbReference type="ARBA" id="ARBA00008187"/>
    </source>
</evidence>
<feature type="domain" description="GINS subunit" evidence="7">
    <location>
        <begin position="202"/>
        <end position="257"/>
    </location>
</feature>
<evidence type="ECO:0000259" key="7">
    <source>
        <dbReference type="Pfam" id="PF05916"/>
    </source>
</evidence>
<dbReference type="InterPro" id="IPR036224">
    <property type="entry name" value="GINS_bundle-like_dom_sf"/>
</dbReference>
<dbReference type="PANTHER" id="PTHR21206">
    <property type="entry name" value="SLD5 PROTEIN"/>
    <property type="match status" value="1"/>
</dbReference>
<feature type="compositionally biased region" description="Acidic residues" evidence="6">
    <location>
        <begin position="16"/>
        <end position="26"/>
    </location>
</feature>
<feature type="compositionally biased region" description="Low complexity" evidence="6">
    <location>
        <begin position="50"/>
        <end position="61"/>
    </location>
</feature>